<dbReference type="SUPFAM" id="SSF53187">
    <property type="entry name" value="Zn-dependent exopeptidases"/>
    <property type="match status" value="1"/>
</dbReference>
<keyword evidence="10 21" id="KW-0732">Signal</keyword>
<name>A0A4U1BGQ6_9GAMM</name>
<keyword evidence="17" id="KW-0325">Glycoprotein</keyword>
<keyword evidence="6" id="KW-0964">Secreted</keyword>
<evidence type="ECO:0000259" key="22">
    <source>
        <dbReference type="Pfam" id="PF04389"/>
    </source>
</evidence>
<keyword evidence="11 23" id="KW-0378">Hydrolase</keyword>
<dbReference type="RefSeq" id="WP_136865093.1">
    <property type="nucleotide sequence ID" value="NZ_SWCJ01000022.1"/>
</dbReference>
<evidence type="ECO:0000256" key="16">
    <source>
        <dbReference type="ARBA" id="ARBA00023145"/>
    </source>
</evidence>
<dbReference type="GO" id="GO:0006508">
    <property type="term" value="P:proteolysis"/>
    <property type="evidence" value="ECO:0007669"/>
    <property type="project" value="UniProtKB-KW"/>
</dbReference>
<evidence type="ECO:0000256" key="1">
    <source>
        <dbReference type="ARBA" id="ARBA00004240"/>
    </source>
</evidence>
<evidence type="ECO:0000256" key="18">
    <source>
        <dbReference type="ARBA" id="ARBA00023228"/>
    </source>
</evidence>
<keyword evidence="14" id="KW-0333">Golgi apparatus</keyword>
<comment type="subcellular location">
    <subcellularLocation>
        <location evidence="1">Endoplasmic reticulum</location>
    </subcellularLocation>
    <subcellularLocation>
        <location evidence="3">Golgi apparatus</location>
    </subcellularLocation>
    <subcellularLocation>
        <location evidence="2">Lysosome</location>
    </subcellularLocation>
    <subcellularLocation>
        <location evidence="4">Secreted</location>
    </subcellularLocation>
</comment>
<keyword evidence="13" id="KW-0862">Zinc</keyword>
<evidence type="ECO:0000313" key="23">
    <source>
        <dbReference type="EMBL" id="TKB50187.1"/>
    </source>
</evidence>
<reference evidence="23 24" key="1">
    <citation type="submission" date="2019-04" db="EMBL/GenBank/DDBJ databases">
        <authorList>
            <person name="Hwang J.C."/>
        </authorList>
    </citation>
    <scope>NUCLEOTIDE SEQUENCE [LARGE SCALE GENOMIC DNA]</scope>
    <source>
        <strain evidence="23 24">IMCC35002</strain>
    </source>
</reference>
<keyword evidence="24" id="KW-1185">Reference proteome</keyword>
<evidence type="ECO:0000256" key="21">
    <source>
        <dbReference type="SAM" id="SignalP"/>
    </source>
</evidence>
<dbReference type="GO" id="GO:0004180">
    <property type="term" value="F:carboxypeptidase activity"/>
    <property type="evidence" value="ECO:0007669"/>
    <property type="project" value="UniProtKB-KW"/>
</dbReference>
<evidence type="ECO:0000256" key="15">
    <source>
        <dbReference type="ARBA" id="ARBA00023049"/>
    </source>
</evidence>
<dbReference type="PANTHER" id="PTHR12053:SF3">
    <property type="entry name" value="CARBOXYPEPTIDASE Q"/>
    <property type="match status" value="1"/>
</dbReference>
<evidence type="ECO:0000256" key="7">
    <source>
        <dbReference type="ARBA" id="ARBA00022645"/>
    </source>
</evidence>
<keyword evidence="15" id="KW-0482">Metalloprotease</keyword>
<dbReference type="InterPro" id="IPR039866">
    <property type="entry name" value="CPQ"/>
</dbReference>
<accession>A0A4U1BGQ6</accession>
<proteinExistence type="predicted"/>
<keyword evidence="8" id="KW-0645">Protease</keyword>
<dbReference type="GO" id="GO:0005764">
    <property type="term" value="C:lysosome"/>
    <property type="evidence" value="ECO:0007669"/>
    <property type="project" value="UniProtKB-SubCell"/>
</dbReference>
<dbReference type="Gene3D" id="3.40.630.10">
    <property type="entry name" value="Zn peptidases"/>
    <property type="match status" value="1"/>
</dbReference>
<dbReference type="GO" id="GO:0070573">
    <property type="term" value="F:metallodipeptidase activity"/>
    <property type="evidence" value="ECO:0007669"/>
    <property type="project" value="InterPro"/>
</dbReference>
<evidence type="ECO:0000313" key="24">
    <source>
        <dbReference type="Proteomes" id="UP000305675"/>
    </source>
</evidence>
<evidence type="ECO:0000256" key="10">
    <source>
        <dbReference type="ARBA" id="ARBA00022729"/>
    </source>
</evidence>
<keyword evidence="18" id="KW-0458">Lysosome</keyword>
<comment type="caution">
    <text evidence="23">The sequence shown here is derived from an EMBL/GenBank/DDBJ whole genome shotgun (WGS) entry which is preliminary data.</text>
</comment>
<evidence type="ECO:0000256" key="11">
    <source>
        <dbReference type="ARBA" id="ARBA00022801"/>
    </source>
</evidence>
<evidence type="ECO:0000256" key="8">
    <source>
        <dbReference type="ARBA" id="ARBA00022670"/>
    </source>
</evidence>
<gene>
    <name evidence="23" type="ORF">FCL42_19440</name>
</gene>
<sequence>MPMRRSTLLAALLLSSSWANADSALSEQTLNATQELKKHAMVSQHPWNILESLTTEVGPRLPGTEGDVRAVQWAMDKFKQLGFSKVYKEPVKVPYWYRGSAHASVVAPFPQPLTITALGNSVAADVTAQIIRFDNLDALIQADAAQVKGKIVFIDHKMERYRDGRGYGPVVKARGKGAVEAAKKGAVAMLLRSVGTDSHRFAHTGVMRYVDYVDAIPAAALSNPDADQITRMLSRGEKVEVNVKLTSENRGEATSYNVIAEIPGSDLANEVVIIGAHLDSWDEGTGALDDGAGVAIVTGAAKHILERGLTPRRTIRVVLFAAEEIGLVGAKAYRDAHKDTLDSIYIAAEADFGAGPIYQFNTRVNESALDSMEIIAKQLESLGVKLGNNASWGGPDVSILPALGVPVAGLSMDGTDYFDYHHTADDTLDKVDPDALRQSSAVYTLYAWMMANLDEELRPIPLPKQ</sequence>
<evidence type="ECO:0000256" key="2">
    <source>
        <dbReference type="ARBA" id="ARBA00004371"/>
    </source>
</evidence>
<keyword evidence="9" id="KW-0479">Metal-binding</keyword>
<evidence type="ECO:0000256" key="13">
    <source>
        <dbReference type="ARBA" id="ARBA00022833"/>
    </source>
</evidence>
<dbReference type="PANTHER" id="PTHR12053">
    <property type="entry name" value="PROTEASE FAMILY M28 PLASMA GLUTAMATE CARBOXYPEPTIDASE-RELATED"/>
    <property type="match status" value="1"/>
</dbReference>
<protein>
    <recommendedName>
        <fullName evidence="5">Carboxypeptidase Q</fullName>
    </recommendedName>
    <alternativeName>
        <fullName evidence="20">Plasma glutamate carboxypeptidase</fullName>
    </alternativeName>
</protein>
<evidence type="ECO:0000256" key="3">
    <source>
        <dbReference type="ARBA" id="ARBA00004555"/>
    </source>
</evidence>
<feature type="domain" description="Peptidase M28" evidence="22">
    <location>
        <begin position="257"/>
        <end position="442"/>
    </location>
</feature>
<dbReference type="Pfam" id="PF04389">
    <property type="entry name" value="Peptidase_M28"/>
    <property type="match status" value="1"/>
</dbReference>
<evidence type="ECO:0000256" key="17">
    <source>
        <dbReference type="ARBA" id="ARBA00023180"/>
    </source>
</evidence>
<organism evidence="23 24">
    <name type="scientific">Ferrimonas aestuarii</name>
    <dbReference type="NCBI Taxonomy" id="2569539"/>
    <lineage>
        <taxon>Bacteria</taxon>
        <taxon>Pseudomonadati</taxon>
        <taxon>Pseudomonadota</taxon>
        <taxon>Gammaproteobacteria</taxon>
        <taxon>Alteromonadales</taxon>
        <taxon>Ferrimonadaceae</taxon>
        <taxon>Ferrimonas</taxon>
    </lineage>
</organism>
<keyword evidence="16" id="KW-0865">Zymogen</keyword>
<dbReference type="GO" id="GO:0005576">
    <property type="term" value="C:extracellular region"/>
    <property type="evidence" value="ECO:0007669"/>
    <property type="project" value="UniProtKB-SubCell"/>
</dbReference>
<dbReference type="AlphaFoldDB" id="A0A4U1BGQ6"/>
<evidence type="ECO:0000256" key="4">
    <source>
        <dbReference type="ARBA" id="ARBA00004613"/>
    </source>
</evidence>
<dbReference type="EMBL" id="SWCJ01000022">
    <property type="protein sequence ID" value="TKB50187.1"/>
    <property type="molecule type" value="Genomic_DNA"/>
</dbReference>
<keyword evidence="12" id="KW-0256">Endoplasmic reticulum</keyword>
<evidence type="ECO:0000256" key="20">
    <source>
        <dbReference type="ARBA" id="ARBA00033328"/>
    </source>
</evidence>
<evidence type="ECO:0000256" key="5">
    <source>
        <dbReference type="ARBA" id="ARBA00014116"/>
    </source>
</evidence>
<dbReference type="OrthoDB" id="9769665at2"/>
<evidence type="ECO:0000256" key="12">
    <source>
        <dbReference type="ARBA" id="ARBA00022824"/>
    </source>
</evidence>
<dbReference type="GO" id="GO:0046872">
    <property type="term" value="F:metal ion binding"/>
    <property type="evidence" value="ECO:0007669"/>
    <property type="project" value="UniProtKB-KW"/>
</dbReference>
<evidence type="ECO:0000256" key="14">
    <source>
        <dbReference type="ARBA" id="ARBA00023034"/>
    </source>
</evidence>
<dbReference type="Gene3D" id="3.50.30.30">
    <property type="match status" value="1"/>
</dbReference>
<keyword evidence="7" id="KW-0121">Carboxypeptidase</keyword>
<feature type="chain" id="PRO_5020883333" description="Carboxypeptidase Q" evidence="21">
    <location>
        <begin position="22"/>
        <end position="465"/>
    </location>
</feature>
<dbReference type="Proteomes" id="UP000305675">
    <property type="component" value="Unassembled WGS sequence"/>
</dbReference>
<dbReference type="InterPro" id="IPR007484">
    <property type="entry name" value="Peptidase_M28"/>
</dbReference>
<feature type="signal peptide" evidence="21">
    <location>
        <begin position="1"/>
        <end position="21"/>
    </location>
</feature>
<comment type="subunit">
    <text evidence="19">Homodimer. The monomeric form is inactive while the homodimer is active.</text>
</comment>
<evidence type="ECO:0000256" key="9">
    <source>
        <dbReference type="ARBA" id="ARBA00022723"/>
    </source>
</evidence>
<evidence type="ECO:0000256" key="19">
    <source>
        <dbReference type="ARBA" id="ARBA00025833"/>
    </source>
</evidence>
<evidence type="ECO:0000256" key="6">
    <source>
        <dbReference type="ARBA" id="ARBA00022525"/>
    </source>
</evidence>